<accession>A0A139HWW8</accession>
<comment type="caution">
    <text evidence="2">The sequence shown here is derived from an EMBL/GenBank/DDBJ whole genome shotgun (WGS) entry which is preliminary data.</text>
</comment>
<dbReference type="OrthoDB" id="3650608at2759"/>
<dbReference type="AlphaFoldDB" id="A0A139HWW8"/>
<evidence type="ECO:0000313" key="2">
    <source>
        <dbReference type="EMBL" id="KXT06948.1"/>
    </source>
</evidence>
<reference evidence="2 3" key="1">
    <citation type="submission" date="2015-07" db="EMBL/GenBank/DDBJ databases">
        <title>Comparative genomics of the Sigatoka disease complex on banana suggests a link between parallel evolutionary changes in Pseudocercospora fijiensis and Pseudocercospora eumusae and increased virulence on the banana host.</title>
        <authorList>
            <person name="Chang T.-C."/>
            <person name="Salvucci A."/>
            <person name="Crous P.W."/>
            <person name="Stergiopoulos I."/>
        </authorList>
    </citation>
    <scope>NUCLEOTIDE SEQUENCE [LARGE SCALE GENOMIC DNA]</scope>
    <source>
        <strain evidence="2 3">CBS 114824</strain>
    </source>
</reference>
<feature type="compositionally biased region" description="Low complexity" evidence="1">
    <location>
        <begin position="150"/>
        <end position="159"/>
    </location>
</feature>
<feature type="region of interest" description="Disordered" evidence="1">
    <location>
        <begin position="85"/>
        <end position="196"/>
    </location>
</feature>
<feature type="region of interest" description="Disordered" evidence="1">
    <location>
        <begin position="264"/>
        <end position="316"/>
    </location>
</feature>
<feature type="compositionally biased region" description="Pro residues" evidence="1">
    <location>
        <begin position="114"/>
        <end position="124"/>
    </location>
</feature>
<keyword evidence="3" id="KW-1185">Reference proteome</keyword>
<evidence type="ECO:0000256" key="1">
    <source>
        <dbReference type="SAM" id="MobiDB-lite"/>
    </source>
</evidence>
<proteinExistence type="predicted"/>
<gene>
    <name evidence="2" type="ORF">AC578_7310</name>
</gene>
<dbReference type="Proteomes" id="UP000070133">
    <property type="component" value="Unassembled WGS sequence"/>
</dbReference>
<organism evidence="2 3">
    <name type="scientific">Pseudocercospora eumusae</name>
    <dbReference type="NCBI Taxonomy" id="321146"/>
    <lineage>
        <taxon>Eukaryota</taxon>
        <taxon>Fungi</taxon>
        <taxon>Dikarya</taxon>
        <taxon>Ascomycota</taxon>
        <taxon>Pezizomycotina</taxon>
        <taxon>Dothideomycetes</taxon>
        <taxon>Dothideomycetidae</taxon>
        <taxon>Mycosphaerellales</taxon>
        <taxon>Mycosphaerellaceae</taxon>
        <taxon>Pseudocercospora</taxon>
    </lineage>
</organism>
<dbReference type="EMBL" id="LFZN01000004">
    <property type="protein sequence ID" value="KXT06948.1"/>
    <property type="molecule type" value="Genomic_DNA"/>
</dbReference>
<name>A0A139HWW8_9PEZI</name>
<sequence>MEIGVVVFDRSRRVSCIIHSSAIIHSAAGYAGCLRRRPAPNSEIRICGCAALLGCLRHHRQDTPRRSKSLHAAITITMSTPLSTTSAYRSGPFTTTTTAATTTTSRKRRRSCSPPAPALTPPLSPTILKSDDNDSSRPRKRVYVRVLVDTPATTPPTGTHADKDKHHSPLTLRSPSPPSPPASRSPLHPHSTAIDPNFGDRVMQAYIDNMARHKQQDAAFARIQHSCRVTKYGAELASVYPPGSTPPRAREEYREWMMEERYTCPLSPSPPLNHLQSSYDHDDDRPQTPASDVPDSPPACMAHDQEEEAWEEQHDVWSRCEGRRKLALDIDRELDGGGTADKRGDV</sequence>
<feature type="compositionally biased region" description="Low complexity" evidence="1">
    <location>
        <begin position="94"/>
        <end position="104"/>
    </location>
</feature>
<protein>
    <submittedName>
        <fullName evidence="2">Uncharacterized protein</fullName>
    </submittedName>
</protein>
<evidence type="ECO:0000313" key="3">
    <source>
        <dbReference type="Proteomes" id="UP000070133"/>
    </source>
</evidence>